<dbReference type="InterPro" id="IPR000706">
    <property type="entry name" value="AGPR_type-1"/>
</dbReference>
<dbReference type="InterPro" id="IPR050085">
    <property type="entry name" value="AGPR"/>
</dbReference>
<evidence type="ECO:0000259" key="9">
    <source>
        <dbReference type="SMART" id="SM00859"/>
    </source>
</evidence>
<dbReference type="AlphaFoldDB" id="A0A5J6Z8Z6"/>
<evidence type="ECO:0000313" key="11">
    <source>
        <dbReference type="Proteomes" id="UP000326914"/>
    </source>
</evidence>
<dbReference type="GO" id="GO:0070401">
    <property type="term" value="F:NADP+ binding"/>
    <property type="evidence" value="ECO:0007669"/>
    <property type="project" value="InterPro"/>
</dbReference>
<dbReference type="HAMAP" id="MF_00150">
    <property type="entry name" value="ArgC_type1"/>
    <property type="match status" value="1"/>
</dbReference>
<keyword evidence="3 7" id="KW-0028">Amino-acid biosynthesis</keyword>
<dbReference type="InterPro" id="IPR058924">
    <property type="entry name" value="AGPR_dimerisation_dom"/>
</dbReference>
<feature type="domain" description="Semialdehyde dehydrogenase NAD-binding" evidence="9">
    <location>
        <begin position="3"/>
        <end position="146"/>
    </location>
</feature>
<dbReference type="Pfam" id="PF01118">
    <property type="entry name" value="Semialdhyde_dh"/>
    <property type="match status" value="1"/>
</dbReference>
<evidence type="ECO:0000256" key="7">
    <source>
        <dbReference type="HAMAP-Rule" id="MF_00150"/>
    </source>
</evidence>
<dbReference type="OrthoDB" id="9801289at2"/>
<protein>
    <recommendedName>
        <fullName evidence="7">N-acetyl-gamma-glutamyl-phosphate reductase</fullName>
        <shortName evidence="7">AGPR</shortName>
        <ecNumber evidence="7">1.2.1.38</ecNumber>
    </recommendedName>
    <alternativeName>
        <fullName evidence="7">N-acetyl-glutamate semialdehyde dehydrogenase</fullName>
        <shortName evidence="7">NAGSA dehydrogenase</shortName>
    </alternativeName>
</protein>
<evidence type="ECO:0000256" key="5">
    <source>
        <dbReference type="ARBA" id="ARBA00023002"/>
    </source>
</evidence>
<evidence type="ECO:0000313" key="10">
    <source>
        <dbReference type="EMBL" id="QFQ31904.1"/>
    </source>
</evidence>
<dbReference type="SUPFAM" id="SSF51735">
    <property type="entry name" value="NAD(P)-binding Rossmann-fold domains"/>
    <property type="match status" value="1"/>
</dbReference>
<comment type="subcellular location">
    <subcellularLocation>
        <location evidence="7">Cytoplasm</location>
    </subcellularLocation>
</comment>
<dbReference type="NCBIfam" id="TIGR01850">
    <property type="entry name" value="argC"/>
    <property type="match status" value="1"/>
</dbReference>
<dbReference type="GO" id="GO:0051287">
    <property type="term" value="F:NAD binding"/>
    <property type="evidence" value="ECO:0007669"/>
    <property type="project" value="InterPro"/>
</dbReference>
<dbReference type="UniPathway" id="UPA00068">
    <property type="reaction ID" value="UER00108"/>
</dbReference>
<dbReference type="Gene3D" id="3.40.50.720">
    <property type="entry name" value="NAD(P)-binding Rossmann-like Domain"/>
    <property type="match status" value="1"/>
</dbReference>
<keyword evidence="7" id="KW-0963">Cytoplasm</keyword>
<name>A0A5J6Z8Z6_9GAMM</name>
<dbReference type="PROSITE" id="PS01224">
    <property type="entry name" value="ARGC"/>
    <property type="match status" value="1"/>
</dbReference>
<dbReference type="SMART" id="SM00859">
    <property type="entry name" value="Semialdhyde_dh"/>
    <property type="match status" value="1"/>
</dbReference>
<keyword evidence="4 7" id="KW-0521">NADP</keyword>
<dbReference type="GO" id="GO:0003942">
    <property type="term" value="F:N-acetyl-gamma-glutamyl-phosphate reductase activity"/>
    <property type="evidence" value="ECO:0007669"/>
    <property type="project" value="UniProtKB-UniRule"/>
</dbReference>
<reference evidence="10 11" key="1">
    <citation type="submission" date="2019-07" db="EMBL/GenBank/DDBJ databases">
        <title>Buchnera limit thermal tolerance of host aphids.</title>
        <authorList>
            <person name="Zhang B."/>
            <person name="Moran N."/>
        </authorList>
    </citation>
    <scope>NUCLEOTIDE SEQUENCE [LARGE SCALE GENOMIC DNA]</scope>
    <source>
        <strain evidence="10 11">Ago-UT1</strain>
    </source>
</reference>
<accession>A0A5J6Z8Z6</accession>
<feature type="active site" evidence="7 8">
    <location>
        <position position="154"/>
    </location>
</feature>
<gene>
    <name evidence="7 10" type="primary">argC</name>
    <name evidence="10" type="ORF">FQV32_00460</name>
</gene>
<keyword evidence="2 7" id="KW-0055">Arginine biosynthesis</keyword>
<sequence>MLNVLIVGGSGYSGAELVNYIHRHQFARIKKIFVSKSSINIGKLFSDIYPEYTKIINLSFESIENFVLIKEHIDVVFLATDHHISHTLVPFFMKYNYFVLDLSGAYRVKNTKIYSKYYGFSHLYENILKKSVYGLAEWNYKKIQKAQLIAVPGCYATCIQLALKPLIEMNVLSKSYIPVINAISGVSGAGRNPSINNSFCEVSLAPYNVFKHRHTPEVTEHLGIPVIFIPHLGAFKRGIIATITCKLIKNFKLNQIYNIYDTFYKNKSLIRIYKSGFPSIKGVVKLPFCDIGFTIKDEYLVIVTAEDNLLKGAAAQAIQCFNIRYGFPETESII</sequence>
<keyword evidence="5 7" id="KW-0560">Oxidoreductase</keyword>
<dbReference type="InterPro" id="IPR036291">
    <property type="entry name" value="NAD(P)-bd_dom_sf"/>
</dbReference>
<dbReference type="EMBL" id="CP042426">
    <property type="protein sequence ID" value="QFQ31904.1"/>
    <property type="molecule type" value="Genomic_DNA"/>
</dbReference>
<proteinExistence type="inferred from homology"/>
<evidence type="ECO:0000256" key="8">
    <source>
        <dbReference type="PROSITE-ProRule" id="PRU10010"/>
    </source>
</evidence>
<comment type="similarity">
    <text evidence="7">Belongs to the NAGSA dehydrogenase family. Type 1 subfamily.</text>
</comment>
<dbReference type="GO" id="GO:0005737">
    <property type="term" value="C:cytoplasm"/>
    <property type="evidence" value="ECO:0007669"/>
    <property type="project" value="UniProtKB-SubCell"/>
</dbReference>
<dbReference type="InterPro" id="IPR000534">
    <property type="entry name" value="Semialdehyde_DH_NAD-bd"/>
</dbReference>
<comment type="catalytic activity">
    <reaction evidence="6 7">
        <text>N-acetyl-L-glutamate 5-semialdehyde + phosphate + NADP(+) = N-acetyl-L-glutamyl 5-phosphate + NADPH + H(+)</text>
        <dbReference type="Rhea" id="RHEA:21588"/>
        <dbReference type="ChEBI" id="CHEBI:15378"/>
        <dbReference type="ChEBI" id="CHEBI:29123"/>
        <dbReference type="ChEBI" id="CHEBI:43474"/>
        <dbReference type="ChEBI" id="CHEBI:57783"/>
        <dbReference type="ChEBI" id="CHEBI:57936"/>
        <dbReference type="ChEBI" id="CHEBI:58349"/>
        <dbReference type="EC" id="1.2.1.38"/>
    </reaction>
</comment>
<dbReference type="EC" id="1.2.1.38" evidence="7"/>
<dbReference type="Gene3D" id="3.30.360.10">
    <property type="entry name" value="Dihydrodipicolinate Reductase, domain 2"/>
    <property type="match status" value="1"/>
</dbReference>
<comment type="pathway">
    <text evidence="1 7">Amino-acid biosynthesis; L-arginine biosynthesis; N(2)-acetyl-L-ornithine from L-glutamate: step 3/4.</text>
</comment>
<dbReference type="Proteomes" id="UP000326914">
    <property type="component" value="Chromosome"/>
</dbReference>
<organism evidence="10 11">
    <name type="scientific">Buchnera aphidicola</name>
    <name type="common">Aphis gossypii</name>
    <dbReference type="NCBI Taxonomy" id="98785"/>
    <lineage>
        <taxon>Bacteria</taxon>
        <taxon>Pseudomonadati</taxon>
        <taxon>Pseudomonadota</taxon>
        <taxon>Gammaproteobacteria</taxon>
        <taxon>Enterobacterales</taxon>
        <taxon>Erwiniaceae</taxon>
        <taxon>Buchnera</taxon>
    </lineage>
</organism>
<dbReference type="FunFam" id="3.30.360.10:FF:000014">
    <property type="entry name" value="N-acetyl-gamma-glutamyl-phosphate reductase"/>
    <property type="match status" value="1"/>
</dbReference>
<dbReference type="RefSeq" id="WP_158345923.1">
    <property type="nucleotide sequence ID" value="NZ_CP042426.1"/>
</dbReference>
<evidence type="ECO:0000256" key="1">
    <source>
        <dbReference type="ARBA" id="ARBA00004862"/>
    </source>
</evidence>
<dbReference type="CDD" id="cd23934">
    <property type="entry name" value="AGPR_1_C"/>
    <property type="match status" value="1"/>
</dbReference>
<evidence type="ECO:0000256" key="4">
    <source>
        <dbReference type="ARBA" id="ARBA00022857"/>
    </source>
</evidence>
<dbReference type="InterPro" id="IPR023013">
    <property type="entry name" value="AGPR_AS"/>
</dbReference>
<comment type="function">
    <text evidence="7">Catalyzes the NADPH-dependent reduction of N-acetyl-5-glutamyl phosphate to yield N-acetyl-L-glutamate 5-semialdehyde.</text>
</comment>
<dbReference type="SUPFAM" id="SSF55347">
    <property type="entry name" value="Glyceraldehyde-3-phosphate dehydrogenase-like, C-terminal domain"/>
    <property type="match status" value="1"/>
</dbReference>
<evidence type="ECO:0000256" key="3">
    <source>
        <dbReference type="ARBA" id="ARBA00022605"/>
    </source>
</evidence>
<dbReference type="Pfam" id="PF22698">
    <property type="entry name" value="Semialdhyde_dhC_1"/>
    <property type="match status" value="1"/>
</dbReference>
<dbReference type="GO" id="GO:0006526">
    <property type="term" value="P:L-arginine biosynthetic process"/>
    <property type="evidence" value="ECO:0007669"/>
    <property type="project" value="UniProtKB-UniRule"/>
</dbReference>
<evidence type="ECO:0000256" key="6">
    <source>
        <dbReference type="ARBA" id="ARBA00050557"/>
    </source>
</evidence>
<dbReference type="CDD" id="cd17895">
    <property type="entry name" value="AGPR_1_N"/>
    <property type="match status" value="1"/>
</dbReference>
<evidence type="ECO:0000256" key="2">
    <source>
        <dbReference type="ARBA" id="ARBA00022571"/>
    </source>
</evidence>
<dbReference type="PANTHER" id="PTHR32338:SF10">
    <property type="entry name" value="N-ACETYL-GAMMA-GLUTAMYL-PHOSPHATE REDUCTASE, CHLOROPLASTIC-RELATED"/>
    <property type="match status" value="1"/>
</dbReference>
<dbReference type="PANTHER" id="PTHR32338">
    <property type="entry name" value="N-ACETYL-GAMMA-GLUTAMYL-PHOSPHATE REDUCTASE, CHLOROPLASTIC-RELATED-RELATED"/>
    <property type="match status" value="1"/>
</dbReference>